<sequence>MLLRCSLLSAVLLLSACDKKFNEGVKGPVAVPYAKAEWRSYGKTADFEMLVDANSVQHDPQYSEANYTFVWMLQRFNTDQTDEVGKGQYRLKYTRSAIHCDSGRMAGVAVALHDSEDEEVARYDVPGFQWEFTDPVKDSYGADFIRQVCKIMSDKDAAQQDDA</sequence>
<proteinExistence type="predicted"/>
<dbReference type="Proteomes" id="UP000504844">
    <property type="component" value="Chromosome"/>
</dbReference>
<organism evidence="2 3">
    <name type="scientific">Deefgea piscis</name>
    <dbReference type="NCBI Taxonomy" id="2739061"/>
    <lineage>
        <taxon>Bacteria</taxon>
        <taxon>Pseudomonadati</taxon>
        <taxon>Pseudomonadota</taxon>
        <taxon>Betaproteobacteria</taxon>
        <taxon>Neisseriales</taxon>
        <taxon>Chitinibacteraceae</taxon>
        <taxon>Deefgea</taxon>
    </lineage>
</organism>
<name>A0A6M8SN18_9NEIS</name>
<keyword evidence="3" id="KW-1185">Reference proteome</keyword>
<reference evidence="2 3" key="1">
    <citation type="submission" date="2020-05" db="EMBL/GenBank/DDBJ databases">
        <title>Complete genome sequence of Deefgea sp. D17.</title>
        <authorList>
            <person name="Bae J.-W."/>
            <person name="Han J.E."/>
        </authorList>
    </citation>
    <scope>NUCLEOTIDE SEQUENCE [LARGE SCALE GENOMIC DNA]</scope>
    <source>
        <strain evidence="2 3">D17</strain>
    </source>
</reference>
<dbReference type="KEGG" id="dee:HQN60_07905"/>
<protein>
    <recommendedName>
        <fullName evidence="1">Surface-adhesin protein E-like domain-containing protein</fullName>
    </recommendedName>
</protein>
<gene>
    <name evidence="2" type="ORF">HQN60_07905</name>
</gene>
<dbReference type="InterPro" id="IPR031939">
    <property type="entry name" value="Adhesin_E-like"/>
</dbReference>
<evidence type="ECO:0000313" key="2">
    <source>
        <dbReference type="EMBL" id="QKJ66632.1"/>
    </source>
</evidence>
<accession>A0A6M8SN18</accession>
<evidence type="ECO:0000259" key="1">
    <source>
        <dbReference type="Pfam" id="PF16747"/>
    </source>
</evidence>
<feature type="domain" description="Surface-adhesin protein E-like" evidence="1">
    <location>
        <begin position="38"/>
        <end position="150"/>
    </location>
</feature>
<dbReference type="RefSeq" id="WP_173533136.1">
    <property type="nucleotide sequence ID" value="NZ_CP054143.1"/>
</dbReference>
<dbReference type="EMBL" id="CP054143">
    <property type="protein sequence ID" value="QKJ66632.1"/>
    <property type="molecule type" value="Genomic_DNA"/>
</dbReference>
<evidence type="ECO:0000313" key="3">
    <source>
        <dbReference type="Proteomes" id="UP000504844"/>
    </source>
</evidence>
<dbReference type="Pfam" id="PF16747">
    <property type="entry name" value="Adhesin_E"/>
    <property type="match status" value="1"/>
</dbReference>
<dbReference type="AlphaFoldDB" id="A0A6M8SN18"/>
<dbReference type="PROSITE" id="PS51257">
    <property type="entry name" value="PROKAR_LIPOPROTEIN"/>
    <property type="match status" value="1"/>
</dbReference>